<evidence type="ECO:0000256" key="1">
    <source>
        <dbReference type="SAM" id="MobiDB-lite"/>
    </source>
</evidence>
<feature type="region of interest" description="Disordered" evidence="1">
    <location>
        <begin position="253"/>
        <end position="275"/>
    </location>
</feature>
<dbReference type="AlphaFoldDB" id="A0A0P1APG4"/>
<accession>A0A0P1APG4</accession>
<dbReference type="EMBL" id="CCYD01000666">
    <property type="protein sequence ID" value="CEG43384.1"/>
    <property type="molecule type" value="Genomic_DNA"/>
</dbReference>
<keyword evidence="3" id="KW-1185">Reference proteome</keyword>
<proteinExistence type="predicted"/>
<dbReference type="RefSeq" id="XP_024579753.1">
    <property type="nucleotide sequence ID" value="XM_024729369.1"/>
</dbReference>
<name>A0A0P1APG4_PLAHL</name>
<dbReference type="GeneID" id="36408637"/>
<protein>
    <submittedName>
        <fullName evidence="2">Uncharacterized protein</fullName>
    </submittedName>
</protein>
<organism evidence="2 3">
    <name type="scientific">Plasmopara halstedii</name>
    <name type="common">Downy mildew of sunflower</name>
    <dbReference type="NCBI Taxonomy" id="4781"/>
    <lineage>
        <taxon>Eukaryota</taxon>
        <taxon>Sar</taxon>
        <taxon>Stramenopiles</taxon>
        <taxon>Oomycota</taxon>
        <taxon>Peronosporomycetes</taxon>
        <taxon>Peronosporales</taxon>
        <taxon>Peronosporaceae</taxon>
        <taxon>Plasmopara</taxon>
    </lineage>
</organism>
<sequence length="387" mass="43388">MQEAFVILDACDEVPILSERRNETHMLGDSMTVNRSRLELNHGWIHQQRQHKRTELSQLQMQSQRMDMYFSRLTIDRGKRDSKRTRVSPATLHMQELQEPDAELFNLSLQKSPTHDKYRLHPALRKEQSMETVSLSRSTVLSSEHSGVYDCSPSVLQNDPVAARREIMTRMDDMYTEAKALINPYTGAAASLPALSCHYNVTLDPKKGPISLLTSETPLGCSLDLARELLSAIIPISDSFQLALNTRATRSHADGETKNSIEVGGSDVTGHPDGLGLTRRHTQKDSEISIWAAISFHQSGKILFRESLWMAATNSAQSVSDESVVRVNYRLSAEKAEGCTLIDGEHIDHIRNQAIEAIGAKMKKNHHMLQMKMLIETGRSDMASLIT</sequence>
<evidence type="ECO:0000313" key="3">
    <source>
        <dbReference type="Proteomes" id="UP000054928"/>
    </source>
</evidence>
<dbReference type="Proteomes" id="UP000054928">
    <property type="component" value="Unassembled WGS sequence"/>
</dbReference>
<dbReference type="OMA" id="WAAISFH"/>
<evidence type="ECO:0000313" key="2">
    <source>
        <dbReference type="EMBL" id="CEG43384.1"/>
    </source>
</evidence>
<dbReference type="OrthoDB" id="128062at2759"/>
<reference evidence="3" key="1">
    <citation type="submission" date="2014-09" db="EMBL/GenBank/DDBJ databases">
        <authorList>
            <person name="Sharma Rahul"/>
            <person name="Thines Marco"/>
        </authorList>
    </citation>
    <scope>NUCLEOTIDE SEQUENCE [LARGE SCALE GENOMIC DNA]</scope>
</reference>